<dbReference type="VEuPathDB" id="TriTrypDB:TM35_000033480"/>
<evidence type="ECO:0008006" key="4">
    <source>
        <dbReference type="Google" id="ProtNLM"/>
    </source>
</evidence>
<dbReference type="RefSeq" id="XP_028886661.1">
    <property type="nucleotide sequence ID" value="XM_029022115.1"/>
</dbReference>
<proteinExistence type="predicted"/>
<sequence>MDMQLLSSKLDEVLHRFATRNEKSDNTDAAAAAATTSGGDGSDSDALFSDVTFLIQCVEEMTTSVKETGNSPPVKTLEELRVLGSVCWNMTVRHSSREDGVEEQKLRASLRDFATRAFLLGNYAYSGKNVCHSYFTQHPREAEQCVVMCLKTSRDLSLCGIINNAKELLSVGEVIASYISAGVKNSLTHLKHRNISWEFAYTNMDILWNVGNYRESCQAAEKLTQMLLKDSSLQREHRETFFRFVFTIGNGSVPLSEESYIRTMLNYSIEVQNHFKLTGTKDPEHHLIMLRGSTLEQMALSCLREGNAKDAVPWAESADTLLHSTTSSLLRLKVTAESGMEREAILLLHEYVQRSDVSVDEAVAACFELHKLLKNARDGIIEGMQLLYFKVKDSTLGEYVAFRFIQLLLHDGSLVSCKRALEILKNEGINFEDTKSRRYCFIWLWELSENTDFTRSEILQCLETALRFKECASESEINILQLRLCAEYISHYEESHYTNALTNAKDILLKLTEKKLQCIFTHSLLFKIAVLESQETEVENELKSLMKCEPVEMVGSALCSAINYSLKCNYLHGVSLAASYALFSSSTFLDAPSELEVLRVYVASLLSNTCTCSDEQLRVLVERFRSLISDQSATISLTHDEVIWWAQAFLLVGSEFTDGPGHTSVSAFSAATLTVMCDPNPGNELSKSLLCASILCTLDDEFQLFITGRPCMELCDLNDRLQLCKKNFSTLSSRESRIILLLSEAESHLREPSSETTDKIDTIIKELTLVPAAFEDYEGLADGASFIASQFTTEHAFLHGIVMKLYMQAVRVVINTGSLFMVLSGDKDEESANCITDTLLCLYKSFLLAFDRTEQMVVVQQLIELLSLTIEEVTITAFIKRCHADSMWSVITNSMSYMVLFLEYFAVESWNNSVFYMHLADTTKQKEWAQIAWVLVNVLPETNNVASALLALKSIIPL</sequence>
<feature type="compositionally biased region" description="Low complexity" evidence="1">
    <location>
        <begin position="27"/>
        <end position="37"/>
    </location>
</feature>
<gene>
    <name evidence="2" type="ORF">TM35_000033480</name>
</gene>
<accession>A0A1X0P6X9</accession>
<evidence type="ECO:0000256" key="1">
    <source>
        <dbReference type="SAM" id="MobiDB-lite"/>
    </source>
</evidence>
<feature type="region of interest" description="Disordered" evidence="1">
    <location>
        <begin position="21"/>
        <end position="43"/>
    </location>
</feature>
<dbReference type="EMBL" id="NBCO01000003">
    <property type="protein sequence ID" value="ORC92595.1"/>
    <property type="molecule type" value="Genomic_DNA"/>
</dbReference>
<organism evidence="2 3">
    <name type="scientific">Trypanosoma theileri</name>
    <dbReference type="NCBI Taxonomy" id="67003"/>
    <lineage>
        <taxon>Eukaryota</taxon>
        <taxon>Discoba</taxon>
        <taxon>Euglenozoa</taxon>
        <taxon>Kinetoplastea</taxon>
        <taxon>Metakinetoplastina</taxon>
        <taxon>Trypanosomatida</taxon>
        <taxon>Trypanosomatidae</taxon>
        <taxon>Trypanosoma</taxon>
    </lineage>
</organism>
<keyword evidence="3" id="KW-1185">Reference proteome</keyword>
<comment type="caution">
    <text evidence="2">The sequence shown here is derived from an EMBL/GenBank/DDBJ whole genome shotgun (WGS) entry which is preliminary data.</text>
</comment>
<reference evidence="2 3" key="1">
    <citation type="submission" date="2017-03" db="EMBL/GenBank/DDBJ databases">
        <title>An alternative strategy for trypanosome survival in the mammalian bloodstream revealed through genome and transcriptome analysis of the ubiquitous bovine parasite Trypanosoma (Megatrypanum) theileri.</title>
        <authorList>
            <person name="Kelly S."/>
            <person name="Ivens A."/>
            <person name="Mott A."/>
            <person name="O'Neill E."/>
            <person name="Emms D."/>
            <person name="Macleod O."/>
            <person name="Voorheis P."/>
            <person name="Matthews J."/>
            <person name="Matthews K."/>
            <person name="Carrington M."/>
        </authorList>
    </citation>
    <scope>NUCLEOTIDE SEQUENCE [LARGE SCALE GENOMIC DNA]</scope>
    <source>
        <strain evidence="2">Edinburgh</strain>
    </source>
</reference>
<dbReference type="OrthoDB" id="272625at2759"/>
<protein>
    <recommendedName>
        <fullName evidence="4">Protein ZIP4 homolog</fullName>
    </recommendedName>
</protein>
<name>A0A1X0P6X9_9TRYP</name>
<evidence type="ECO:0000313" key="3">
    <source>
        <dbReference type="Proteomes" id="UP000192257"/>
    </source>
</evidence>
<evidence type="ECO:0000313" key="2">
    <source>
        <dbReference type="EMBL" id="ORC92595.1"/>
    </source>
</evidence>
<dbReference type="Proteomes" id="UP000192257">
    <property type="component" value="Unassembled WGS sequence"/>
</dbReference>
<dbReference type="AlphaFoldDB" id="A0A1X0P6X9"/>
<dbReference type="GeneID" id="39981895"/>